<feature type="transmembrane region" description="Helical" evidence="6">
    <location>
        <begin position="402"/>
        <end position="424"/>
    </location>
</feature>
<evidence type="ECO:0000256" key="6">
    <source>
        <dbReference type="SAM" id="Phobius"/>
    </source>
</evidence>
<dbReference type="PANTHER" id="PTHR11785:SF382">
    <property type="entry name" value="LOW-AFFINITY METHIONINE PERMEASE"/>
    <property type="match status" value="1"/>
</dbReference>
<dbReference type="EMBL" id="JAULSU010000003">
    <property type="protein sequence ID" value="KAK0622892.1"/>
    <property type="molecule type" value="Genomic_DNA"/>
</dbReference>
<dbReference type="Gene3D" id="1.20.1740.10">
    <property type="entry name" value="Amino acid/polyamine transporter I"/>
    <property type="match status" value="1"/>
</dbReference>
<feature type="region of interest" description="Disordered" evidence="5">
    <location>
        <begin position="565"/>
        <end position="586"/>
    </location>
</feature>
<keyword evidence="8" id="KW-1185">Reference proteome</keyword>
<comment type="subcellular location">
    <subcellularLocation>
        <location evidence="1">Membrane</location>
        <topology evidence="1">Multi-pass membrane protein</topology>
    </subcellularLocation>
</comment>
<feature type="transmembrane region" description="Helical" evidence="6">
    <location>
        <begin position="490"/>
        <end position="508"/>
    </location>
</feature>
<feature type="transmembrane region" description="Helical" evidence="6">
    <location>
        <begin position="217"/>
        <end position="237"/>
    </location>
</feature>
<feature type="transmembrane region" description="Helical" evidence="6">
    <location>
        <begin position="185"/>
        <end position="205"/>
    </location>
</feature>
<name>A0AA39WWH7_9PEZI</name>
<dbReference type="Proteomes" id="UP001175000">
    <property type="component" value="Unassembled WGS sequence"/>
</dbReference>
<feature type="transmembrane region" description="Helical" evidence="6">
    <location>
        <begin position="444"/>
        <end position="470"/>
    </location>
</feature>
<dbReference type="GO" id="GO:0016020">
    <property type="term" value="C:membrane"/>
    <property type="evidence" value="ECO:0007669"/>
    <property type="project" value="UniProtKB-SubCell"/>
</dbReference>
<organism evidence="7 8">
    <name type="scientific">Immersiella caudata</name>
    <dbReference type="NCBI Taxonomy" id="314043"/>
    <lineage>
        <taxon>Eukaryota</taxon>
        <taxon>Fungi</taxon>
        <taxon>Dikarya</taxon>
        <taxon>Ascomycota</taxon>
        <taxon>Pezizomycotina</taxon>
        <taxon>Sordariomycetes</taxon>
        <taxon>Sordariomycetidae</taxon>
        <taxon>Sordariales</taxon>
        <taxon>Lasiosphaeriaceae</taxon>
        <taxon>Immersiella</taxon>
    </lineage>
</organism>
<feature type="transmembrane region" description="Helical" evidence="6">
    <location>
        <begin position="305"/>
        <end position="326"/>
    </location>
</feature>
<feature type="transmembrane region" description="Helical" evidence="6">
    <location>
        <begin position="264"/>
        <end position="284"/>
    </location>
</feature>
<evidence type="ECO:0000313" key="7">
    <source>
        <dbReference type="EMBL" id="KAK0622892.1"/>
    </source>
</evidence>
<keyword evidence="3 6" id="KW-1133">Transmembrane helix</keyword>
<dbReference type="GO" id="GO:0015179">
    <property type="term" value="F:L-amino acid transmembrane transporter activity"/>
    <property type="evidence" value="ECO:0007669"/>
    <property type="project" value="TreeGrafter"/>
</dbReference>
<evidence type="ECO:0000313" key="8">
    <source>
        <dbReference type="Proteomes" id="UP001175000"/>
    </source>
</evidence>
<proteinExistence type="predicted"/>
<comment type="caution">
    <text evidence="7">The sequence shown here is derived from an EMBL/GenBank/DDBJ whole genome shotgun (WGS) entry which is preliminary data.</text>
</comment>
<evidence type="ECO:0000256" key="5">
    <source>
        <dbReference type="SAM" id="MobiDB-lite"/>
    </source>
</evidence>
<keyword evidence="4 6" id="KW-0472">Membrane</keyword>
<dbReference type="FunFam" id="1.20.1740.10:FF:000106">
    <property type="entry name" value="Methionine transporter, putative (Eurofung)"/>
    <property type="match status" value="1"/>
</dbReference>
<feature type="transmembrane region" description="Helical" evidence="6">
    <location>
        <begin position="98"/>
        <end position="120"/>
    </location>
</feature>
<protein>
    <submittedName>
        <fullName evidence="7">Amino acid permease-domain-containing protein</fullName>
    </submittedName>
</protein>
<evidence type="ECO:0000256" key="1">
    <source>
        <dbReference type="ARBA" id="ARBA00004141"/>
    </source>
</evidence>
<dbReference type="PIRSF" id="PIRSF006060">
    <property type="entry name" value="AA_transporter"/>
    <property type="match status" value="1"/>
</dbReference>
<accession>A0AA39WWH7</accession>
<gene>
    <name evidence="7" type="ORF">B0T14DRAFT_155983</name>
</gene>
<evidence type="ECO:0000256" key="2">
    <source>
        <dbReference type="ARBA" id="ARBA00022692"/>
    </source>
</evidence>
<sequence>MQEPEIFEQPVANKDAEATAGTVDDGNTYHTGYGSYQTNGTAEESSSLDDYHDFVYPEDRKLGTWSTAFLIINRVVGAGIFSTPAEIIRLTNSVGATLLFWVLGGIMTFCGLFVYLEYGTALPRSGGEKVYLERVYQRPRYLATCIFAVQFILFAISTAGSISFSSYMMLASHPDSTPDAWTTRGVAICAISAVCLIHSFTPRLGIWLSNGLGAFKLILLSLVVCTGFAALAGRLTVEPPRNFSSFSGGDPNAKGHINDAGDGAGAAAGYALALLQVLYAYSGWENANYVLTEVRDAPRTLKRAAPIAIAVVTVLYVLANIAYFAAMSKEDMASSGVVVAARFFEHVMGQGPFVKRALPVFIGMSALGNVFAQSFAMPRVKQELAKEGILPFSRFWASDWPFNAPTGAIFLHWLVTTALILGSQVGPAGPGARSASPVAQISTVYTFVTNVFIYTGNWIKLFLACGLIYLNFAPSERWAEQRTTFRSSPLLTIFWIMSLLFVLGAPFIPNSPDAAIPHYVVPALGTSMLGIGTIYWVIWAKLLPLMGFHIQHEIVQMPDGSERVKYKRVKPKRKRRPKSARRPSRW</sequence>
<feature type="transmembrane region" description="Helical" evidence="6">
    <location>
        <begin position="141"/>
        <end position="165"/>
    </location>
</feature>
<evidence type="ECO:0000256" key="4">
    <source>
        <dbReference type="ARBA" id="ARBA00023136"/>
    </source>
</evidence>
<dbReference type="PANTHER" id="PTHR11785">
    <property type="entry name" value="AMINO ACID TRANSPORTER"/>
    <property type="match status" value="1"/>
</dbReference>
<dbReference type="Pfam" id="PF13520">
    <property type="entry name" value="AA_permease_2"/>
    <property type="match status" value="1"/>
</dbReference>
<feature type="transmembrane region" description="Helical" evidence="6">
    <location>
        <begin position="357"/>
        <end position="376"/>
    </location>
</feature>
<dbReference type="AlphaFoldDB" id="A0AA39WWH7"/>
<evidence type="ECO:0000256" key="3">
    <source>
        <dbReference type="ARBA" id="ARBA00022989"/>
    </source>
</evidence>
<keyword evidence="2 6" id="KW-0812">Transmembrane</keyword>
<feature type="transmembrane region" description="Helical" evidence="6">
    <location>
        <begin position="520"/>
        <end position="539"/>
    </location>
</feature>
<dbReference type="InterPro" id="IPR002293">
    <property type="entry name" value="AA/rel_permease1"/>
</dbReference>
<dbReference type="InterPro" id="IPR050598">
    <property type="entry name" value="AminoAcid_Transporter"/>
</dbReference>
<reference evidence="7" key="1">
    <citation type="submission" date="2023-06" db="EMBL/GenBank/DDBJ databases">
        <title>Genome-scale phylogeny and comparative genomics of the fungal order Sordariales.</title>
        <authorList>
            <consortium name="Lawrence Berkeley National Laboratory"/>
            <person name="Hensen N."/>
            <person name="Bonometti L."/>
            <person name="Westerberg I."/>
            <person name="Brannstrom I.O."/>
            <person name="Guillou S."/>
            <person name="Cros-Aarteil S."/>
            <person name="Calhoun S."/>
            <person name="Haridas S."/>
            <person name="Kuo A."/>
            <person name="Mondo S."/>
            <person name="Pangilinan J."/>
            <person name="Riley R."/>
            <person name="Labutti K."/>
            <person name="Andreopoulos B."/>
            <person name="Lipzen A."/>
            <person name="Chen C."/>
            <person name="Yanf M."/>
            <person name="Daum C."/>
            <person name="Ng V."/>
            <person name="Clum A."/>
            <person name="Steindorff A."/>
            <person name="Ohm R."/>
            <person name="Martin F."/>
            <person name="Silar P."/>
            <person name="Natvig D."/>
            <person name="Lalanne C."/>
            <person name="Gautier V."/>
            <person name="Ament-Velasquez S.L."/>
            <person name="Kruys A."/>
            <person name="Hutchinson M.I."/>
            <person name="Powell A.J."/>
            <person name="Barry K."/>
            <person name="Miller A.N."/>
            <person name="Grigoriev I.V."/>
            <person name="Debuchy R."/>
            <person name="Gladieux P."/>
            <person name="Thoren M.H."/>
            <person name="Johannesson H."/>
        </authorList>
    </citation>
    <scope>NUCLEOTIDE SEQUENCE</scope>
    <source>
        <strain evidence="7">CBS 606.72</strain>
    </source>
</reference>